<proteinExistence type="predicted"/>
<evidence type="ECO:0000313" key="2">
    <source>
        <dbReference type="EMBL" id="SVC83138.1"/>
    </source>
</evidence>
<dbReference type="Pfam" id="PF05198">
    <property type="entry name" value="IF3_N"/>
    <property type="match status" value="1"/>
</dbReference>
<sequence>MDLVEVAPNSKPPVCKILDFGKMKYEAKKK</sequence>
<dbReference type="AlphaFoldDB" id="A0A382QDW9"/>
<protein>
    <recommendedName>
        <fullName evidence="1">Translation initiation factor 3 N-terminal domain-containing protein</fullName>
    </recommendedName>
</protein>
<dbReference type="SUPFAM" id="SSF54364">
    <property type="entry name" value="Translation initiation factor IF3, N-terminal domain"/>
    <property type="match status" value="1"/>
</dbReference>
<feature type="domain" description="Translation initiation factor 3 N-terminal" evidence="1">
    <location>
        <begin position="1"/>
        <end position="30"/>
    </location>
</feature>
<gene>
    <name evidence="2" type="ORF">METZ01_LOCUS335992</name>
</gene>
<accession>A0A382QDW9</accession>
<reference evidence="2" key="1">
    <citation type="submission" date="2018-05" db="EMBL/GenBank/DDBJ databases">
        <authorList>
            <person name="Lanie J.A."/>
            <person name="Ng W.-L."/>
            <person name="Kazmierczak K.M."/>
            <person name="Andrzejewski T.M."/>
            <person name="Davidsen T.M."/>
            <person name="Wayne K.J."/>
            <person name="Tettelin H."/>
            <person name="Glass J.I."/>
            <person name="Rusch D."/>
            <person name="Podicherti R."/>
            <person name="Tsui H.-C.T."/>
            <person name="Winkler M.E."/>
        </authorList>
    </citation>
    <scope>NUCLEOTIDE SEQUENCE</scope>
</reference>
<dbReference type="InterPro" id="IPR036787">
    <property type="entry name" value="T_IF-3_N_sf"/>
</dbReference>
<dbReference type="EMBL" id="UINC01113494">
    <property type="protein sequence ID" value="SVC83138.1"/>
    <property type="molecule type" value="Genomic_DNA"/>
</dbReference>
<dbReference type="InterPro" id="IPR019814">
    <property type="entry name" value="Translation_initiation_fac_3_N"/>
</dbReference>
<feature type="non-terminal residue" evidence="2">
    <location>
        <position position="30"/>
    </location>
</feature>
<organism evidence="2">
    <name type="scientific">marine metagenome</name>
    <dbReference type="NCBI Taxonomy" id="408172"/>
    <lineage>
        <taxon>unclassified sequences</taxon>
        <taxon>metagenomes</taxon>
        <taxon>ecological metagenomes</taxon>
    </lineage>
</organism>
<dbReference type="PROSITE" id="PS00938">
    <property type="entry name" value="IF3"/>
    <property type="match status" value="1"/>
</dbReference>
<name>A0A382QDW9_9ZZZZ</name>
<dbReference type="InterPro" id="IPR019813">
    <property type="entry name" value="Translation_initiation_fac3_CS"/>
</dbReference>
<evidence type="ECO:0000259" key="1">
    <source>
        <dbReference type="Pfam" id="PF05198"/>
    </source>
</evidence>
<dbReference type="Gene3D" id="3.10.20.80">
    <property type="entry name" value="Translation initiation factor 3 (IF-3), N-terminal domain"/>
    <property type="match status" value="1"/>
</dbReference>
<dbReference type="GO" id="GO:0003743">
    <property type="term" value="F:translation initiation factor activity"/>
    <property type="evidence" value="ECO:0007669"/>
    <property type="project" value="InterPro"/>
</dbReference>